<dbReference type="Gene3D" id="3.40.1360.10">
    <property type="match status" value="1"/>
</dbReference>
<keyword evidence="5 7" id="KW-0233">DNA recombination</keyword>
<dbReference type="InterPro" id="IPR006171">
    <property type="entry name" value="TOPRIM_dom"/>
</dbReference>
<sequence>MSNDKIISDLINKFAKLPTIGRKSSTKIIYSLLQQEDRSQIINLANALQHAAQTVQHCRCCNTLTENDFCAICQNGQRLATKKAIIVSSPLDIENIEAFAVYDGIYFVLNDLITPLEGIGPEQAGIPLFINFLKTQQIKEVIIALSTSAEGDATSQFIQDICYRLNIDCYKFATGLPSGVNLSNVDANTVFNSFLNRTRINFDKD</sequence>
<evidence type="ECO:0000313" key="9">
    <source>
        <dbReference type="EMBL" id="RIY34370.1"/>
    </source>
</evidence>
<dbReference type="PROSITE" id="PS50880">
    <property type="entry name" value="TOPRIM"/>
    <property type="match status" value="1"/>
</dbReference>
<evidence type="ECO:0000259" key="8">
    <source>
        <dbReference type="PROSITE" id="PS50880"/>
    </source>
</evidence>
<keyword evidence="6 7" id="KW-0234">DNA repair</keyword>
<dbReference type="InterPro" id="IPR000093">
    <property type="entry name" value="DNA_Rcmb_RecR"/>
</dbReference>
<dbReference type="AlphaFoldDB" id="A0A3A1YAZ0"/>
<protein>
    <recommendedName>
        <fullName evidence="7">Recombination protein RecR</fullName>
    </recommendedName>
</protein>
<keyword evidence="1 7" id="KW-0479">Metal-binding</keyword>
<dbReference type="GO" id="GO:0006310">
    <property type="term" value="P:DNA recombination"/>
    <property type="evidence" value="ECO:0007669"/>
    <property type="project" value="UniProtKB-UniRule"/>
</dbReference>
<dbReference type="OrthoDB" id="9802672at2"/>
<dbReference type="InterPro" id="IPR023627">
    <property type="entry name" value="Rcmb_RecR"/>
</dbReference>
<dbReference type="Gene3D" id="1.10.8.420">
    <property type="entry name" value="RecR Domain 1"/>
    <property type="match status" value="1"/>
</dbReference>
<dbReference type="PANTHER" id="PTHR30446">
    <property type="entry name" value="RECOMBINATION PROTEIN RECR"/>
    <property type="match status" value="1"/>
</dbReference>
<evidence type="ECO:0000256" key="4">
    <source>
        <dbReference type="ARBA" id="ARBA00022833"/>
    </source>
</evidence>
<feature type="zinc finger region" description="C4-type" evidence="7">
    <location>
        <begin position="58"/>
        <end position="73"/>
    </location>
</feature>
<keyword evidence="3 7" id="KW-0863">Zinc-finger</keyword>
<comment type="function">
    <text evidence="7">May play a role in DNA repair. It seems to be involved in an RecBC-independent recombinational process of DNA repair. It may act with RecF and RecO.</text>
</comment>
<name>A0A3A1YAZ0_9GAMM</name>
<dbReference type="GO" id="GO:0008270">
    <property type="term" value="F:zinc ion binding"/>
    <property type="evidence" value="ECO:0007669"/>
    <property type="project" value="UniProtKB-KW"/>
</dbReference>
<dbReference type="Proteomes" id="UP000265964">
    <property type="component" value="Unassembled WGS sequence"/>
</dbReference>
<dbReference type="Pfam" id="PF13662">
    <property type="entry name" value="Toprim_4"/>
    <property type="match status" value="1"/>
</dbReference>
<evidence type="ECO:0000256" key="7">
    <source>
        <dbReference type="HAMAP-Rule" id="MF_00017"/>
    </source>
</evidence>
<keyword evidence="2 7" id="KW-0227">DNA damage</keyword>
<accession>A0A3A1YAZ0</accession>
<gene>
    <name evidence="7 9" type="primary">recR</name>
    <name evidence="9" type="ORF">CKF59_05570</name>
</gene>
<evidence type="ECO:0000256" key="3">
    <source>
        <dbReference type="ARBA" id="ARBA00022771"/>
    </source>
</evidence>
<evidence type="ECO:0000256" key="6">
    <source>
        <dbReference type="ARBA" id="ARBA00023204"/>
    </source>
</evidence>
<dbReference type="Pfam" id="PF21176">
    <property type="entry name" value="RecR_HhH"/>
    <property type="match status" value="1"/>
</dbReference>
<dbReference type="NCBIfam" id="TIGR00615">
    <property type="entry name" value="recR"/>
    <property type="match status" value="1"/>
</dbReference>
<reference evidence="9 10" key="1">
    <citation type="submission" date="2017-08" db="EMBL/GenBank/DDBJ databases">
        <title>Reclassification of Bisgaard taxon 37 and 44.</title>
        <authorList>
            <person name="Christensen H."/>
        </authorList>
    </citation>
    <scope>NUCLEOTIDE SEQUENCE [LARGE SCALE GENOMIC DNA]</scope>
    <source>
        <strain evidence="9 10">EEAB3T1</strain>
    </source>
</reference>
<comment type="caution">
    <text evidence="9">The sequence shown here is derived from an EMBL/GenBank/DDBJ whole genome shotgun (WGS) entry which is preliminary data.</text>
</comment>
<feature type="domain" description="Toprim" evidence="8">
    <location>
        <begin position="82"/>
        <end position="177"/>
    </location>
</feature>
<dbReference type="GO" id="GO:0006281">
    <property type="term" value="P:DNA repair"/>
    <property type="evidence" value="ECO:0007669"/>
    <property type="project" value="UniProtKB-UniRule"/>
</dbReference>
<evidence type="ECO:0000256" key="5">
    <source>
        <dbReference type="ARBA" id="ARBA00023172"/>
    </source>
</evidence>
<comment type="similarity">
    <text evidence="7">Belongs to the RecR family.</text>
</comment>
<dbReference type="RefSeq" id="WP_119534974.1">
    <property type="nucleotide sequence ID" value="NZ_NRJF01000165.1"/>
</dbReference>
<keyword evidence="4 7" id="KW-0862">Zinc</keyword>
<dbReference type="PANTHER" id="PTHR30446:SF0">
    <property type="entry name" value="RECOMBINATION PROTEIN RECR"/>
    <property type="match status" value="1"/>
</dbReference>
<dbReference type="SUPFAM" id="SSF111304">
    <property type="entry name" value="Recombination protein RecR"/>
    <property type="match status" value="1"/>
</dbReference>
<dbReference type="EMBL" id="NRJF01000165">
    <property type="protein sequence ID" value="RIY34370.1"/>
    <property type="molecule type" value="Genomic_DNA"/>
</dbReference>
<evidence type="ECO:0000256" key="2">
    <source>
        <dbReference type="ARBA" id="ARBA00022763"/>
    </source>
</evidence>
<organism evidence="9 10">
    <name type="scientific">Psittacicella gerlachiana</name>
    <dbReference type="NCBI Taxonomy" id="2028574"/>
    <lineage>
        <taxon>Bacteria</taxon>
        <taxon>Pseudomonadati</taxon>
        <taxon>Pseudomonadota</taxon>
        <taxon>Gammaproteobacteria</taxon>
        <taxon>Pasteurellales</taxon>
        <taxon>Psittacicellaceae</taxon>
        <taxon>Psittacicella</taxon>
    </lineage>
</organism>
<proteinExistence type="inferred from homology"/>
<dbReference type="Pfam" id="PF02132">
    <property type="entry name" value="RecR_ZnF"/>
    <property type="match status" value="1"/>
</dbReference>
<dbReference type="InterPro" id="IPR015967">
    <property type="entry name" value="Rcmb_RecR_Znf"/>
</dbReference>
<evidence type="ECO:0000313" key="10">
    <source>
        <dbReference type="Proteomes" id="UP000265964"/>
    </source>
</evidence>
<evidence type="ECO:0000256" key="1">
    <source>
        <dbReference type="ARBA" id="ARBA00022723"/>
    </source>
</evidence>
<dbReference type="GO" id="GO:0003677">
    <property type="term" value="F:DNA binding"/>
    <property type="evidence" value="ECO:0007669"/>
    <property type="project" value="UniProtKB-UniRule"/>
</dbReference>
<dbReference type="HAMAP" id="MF_00017">
    <property type="entry name" value="RecR"/>
    <property type="match status" value="1"/>
</dbReference>
<keyword evidence="10" id="KW-1185">Reference proteome</keyword>